<keyword evidence="2" id="KW-1185">Reference proteome</keyword>
<dbReference type="EMBL" id="JARBHB010000002">
    <property type="protein sequence ID" value="KAJ8894539.1"/>
    <property type="molecule type" value="Genomic_DNA"/>
</dbReference>
<accession>A0ABQ9ID02</accession>
<proteinExistence type="predicted"/>
<reference evidence="1 2" key="1">
    <citation type="submission" date="2023-02" db="EMBL/GenBank/DDBJ databases">
        <title>LHISI_Scaffold_Assembly.</title>
        <authorList>
            <person name="Stuart O.P."/>
            <person name="Cleave R."/>
            <person name="Magrath M.J.L."/>
            <person name="Mikheyev A.S."/>
        </authorList>
    </citation>
    <scope>NUCLEOTIDE SEQUENCE [LARGE SCALE GENOMIC DNA]</scope>
    <source>
        <strain evidence="1">Daus_M_001</strain>
        <tissue evidence="1">Leg muscle</tissue>
    </source>
</reference>
<dbReference type="Proteomes" id="UP001159363">
    <property type="component" value="Chromosome 2"/>
</dbReference>
<name>A0ABQ9ID02_9NEOP</name>
<comment type="caution">
    <text evidence="1">The sequence shown here is derived from an EMBL/GenBank/DDBJ whole genome shotgun (WGS) entry which is preliminary data.</text>
</comment>
<gene>
    <name evidence="1" type="ORF">PR048_007196</name>
</gene>
<sequence>MTVLSAVNHGLFVSEWIAERLRAMPQLPGHIATTFATALQEELLAIPTQTFLRLVHYLPRRGRANHEILVEQHFYIGTKIKLDPASGLGSFDLGSGKMLVQPGIRDACRIGPARPTSLHLASLSPSHAQPTGIQGVIFTALAIPPEMKDEEKLQASAERDDRARDDLVLQTHALLRQAAIVLPAITSLVSTPASPRRVHDYKMIIFFGESCSSPPHPPPPRRTRFDTRCGVAPGFSHVRIVPDDAAGRRVFSGIFRFPRPFIPALPPTSLHPSSAHKTSMYSGAWHCSNAIVVSSTHHQLRLDNFAGCLDWEPNPCPQEFSSSVFISAPPHPERLRAYQGTAYKLTYNLTSTDIHALPRIRTQNLSYPRQVAYQPTAPREVGCTPGHSGFSHVGIVPDDAAGLRVSFEVSRFPRPFIKALLHTHLTSPPSALKTSMLRAAHIS</sequence>
<organism evidence="1 2">
    <name type="scientific">Dryococelus australis</name>
    <dbReference type="NCBI Taxonomy" id="614101"/>
    <lineage>
        <taxon>Eukaryota</taxon>
        <taxon>Metazoa</taxon>
        <taxon>Ecdysozoa</taxon>
        <taxon>Arthropoda</taxon>
        <taxon>Hexapoda</taxon>
        <taxon>Insecta</taxon>
        <taxon>Pterygota</taxon>
        <taxon>Neoptera</taxon>
        <taxon>Polyneoptera</taxon>
        <taxon>Phasmatodea</taxon>
        <taxon>Verophasmatodea</taxon>
        <taxon>Anareolatae</taxon>
        <taxon>Phasmatidae</taxon>
        <taxon>Eurycanthinae</taxon>
        <taxon>Dryococelus</taxon>
    </lineage>
</organism>
<evidence type="ECO:0000313" key="1">
    <source>
        <dbReference type="EMBL" id="KAJ8894539.1"/>
    </source>
</evidence>
<protein>
    <submittedName>
        <fullName evidence="1">Uncharacterized protein</fullName>
    </submittedName>
</protein>
<evidence type="ECO:0000313" key="2">
    <source>
        <dbReference type="Proteomes" id="UP001159363"/>
    </source>
</evidence>